<dbReference type="GO" id="GO:0016853">
    <property type="term" value="F:isomerase activity"/>
    <property type="evidence" value="ECO:0007669"/>
    <property type="project" value="UniProtKB-KW"/>
</dbReference>
<dbReference type="InterPro" id="IPR011051">
    <property type="entry name" value="RmlC_Cupin_sf"/>
</dbReference>
<reference evidence="3 4" key="1">
    <citation type="submission" date="2019-09" db="EMBL/GenBank/DDBJ databases">
        <title>Mumia zhuanghuii sp. nov. isolated from the intestinal contents of plateau pika (Ochotona curzoniae) in the Qinghai-Tibet plateau of China.</title>
        <authorList>
            <person name="Tian Z."/>
        </authorList>
    </citation>
    <scope>NUCLEOTIDE SEQUENCE [LARGE SCALE GENOMIC DNA]</scope>
    <source>
        <strain evidence="4">350</strain>
    </source>
</reference>
<dbReference type="PANTHER" id="PTHR42742:SF3">
    <property type="entry name" value="FRUCTOKINASE"/>
    <property type="match status" value="1"/>
</dbReference>
<proteinExistence type="predicted"/>
<evidence type="ECO:0000256" key="2">
    <source>
        <dbReference type="ARBA" id="ARBA00022833"/>
    </source>
</evidence>
<name>A0A5Q6S301_9ACTN</name>
<keyword evidence="3" id="KW-0413">Isomerase</keyword>
<dbReference type="InterPro" id="IPR014710">
    <property type="entry name" value="RmlC-like_jellyroll"/>
</dbReference>
<evidence type="ECO:0000256" key="1">
    <source>
        <dbReference type="ARBA" id="ARBA00022723"/>
    </source>
</evidence>
<comment type="caution">
    <text evidence="3">The sequence shown here is derived from an EMBL/GenBank/DDBJ whole genome shotgun (WGS) entry which is preliminary data.</text>
</comment>
<accession>A0A5Q6S301</accession>
<dbReference type="OrthoDB" id="9808275at2"/>
<dbReference type="EMBL" id="VDFQ02000001">
    <property type="protein sequence ID" value="KAA1424680.1"/>
    <property type="molecule type" value="Genomic_DNA"/>
</dbReference>
<dbReference type="RefSeq" id="WP_149767707.1">
    <property type="nucleotide sequence ID" value="NZ_VDFQ02000001.1"/>
</dbReference>
<organism evidence="3 4">
    <name type="scientific">Mumia zhuanghuii</name>
    <dbReference type="NCBI Taxonomy" id="2585211"/>
    <lineage>
        <taxon>Bacteria</taxon>
        <taxon>Bacillati</taxon>
        <taxon>Actinomycetota</taxon>
        <taxon>Actinomycetes</taxon>
        <taxon>Propionibacteriales</taxon>
        <taxon>Nocardioidaceae</taxon>
        <taxon>Mumia</taxon>
    </lineage>
</organism>
<dbReference type="Proteomes" id="UP000307768">
    <property type="component" value="Unassembled WGS sequence"/>
</dbReference>
<evidence type="ECO:0000313" key="4">
    <source>
        <dbReference type="Proteomes" id="UP000307768"/>
    </source>
</evidence>
<protein>
    <submittedName>
        <fullName evidence="3">Phosphoheptose isomerase</fullName>
    </submittedName>
</protein>
<keyword evidence="2" id="KW-0862">Zinc</keyword>
<dbReference type="PANTHER" id="PTHR42742">
    <property type="entry name" value="TRANSCRIPTIONAL REPRESSOR MPRA"/>
    <property type="match status" value="1"/>
</dbReference>
<dbReference type="InterPro" id="IPR051804">
    <property type="entry name" value="Carb_Metab_Reg_Kinase/Isom"/>
</dbReference>
<gene>
    <name evidence="3" type="ORF">FE697_001775</name>
</gene>
<dbReference type="CDD" id="cd07010">
    <property type="entry name" value="cupin_PMI_type_I_N_bac"/>
    <property type="match status" value="1"/>
</dbReference>
<dbReference type="AlphaFoldDB" id="A0A5Q6S301"/>
<dbReference type="Gene3D" id="2.60.120.10">
    <property type="entry name" value="Jelly Rolls"/>
    <property type="match status" value="2"/>
</dbReference>
<evidence type="ECO:0000313" key="3">
    <source>
        <dbReference type="EMBL" id="KAA1424680.1"/>
    </source>
</evidence>
<dbReference type="SUPFAM" id="SSF51182">
    <property type="entry name" value="RmlC-like cupins"/>
    <property type="match status" value="1"/>
</dbReference>
<sequence length="351" mass="37276">MTATPQLLQPNLVHHFYAGGARIAALRGLPPVERCPEEWVGATVSRAGSDDVGLARTVDGDLVRDLVAADPDGWVGAVPTDGSALTGDTGILLKLLDAGQRLPVHVHPDRAFASRHLDCPYGKTEAWLVLDASGDGAVYLGWNADVDPDELAERRDAQDSEWLLSRLNRIPVRPGDGFLVPAGTPHAIGEGVFVAEVQEPTDFSILLEWSITTSTRDESHLDLGFDTAMEAVTTQGLDAAELERLTVHHDLTDRGPAPVPLLPEGGDPFFRLHLLAARAGERPEVPAGFAALVVLSGTGVIEGTTSVPIGGGQSLVVPAAFGPWRLSGDARVLVARPGEKWRGTPERRIVG</sequence>
<dbReference type="GO" id="GO:0046872">
    <property type="term" value="F:metal ion binding"/>
    <property type="evidence" value="ECO:0007669"/>
    <property type="project" value="UniProtKB-KW"/>
</dbReference>
<keyword evidence="1" id="KW-0479">Metal-binding</keyword>